<keyword evidence="2" id="KW-1185">Reference proteome</keyword>
<dbReference type="AlphaFoldDB" id="A0AAV7U0I1"/>
<evidence type="ECO:0000313" key="2">
    <source>
        <dbReference type="Proteomes" id="UP001066276"/>
    </source>
</evidence>
<reference evidence="1" key="1">
    <citation type="journal article" date="2022" name="bioRxiv">
        <title>Sequencing and chromosome-scale assembly of the giantPleurodeles waltlgenome.</title>
        <authorList>
            <person name="Brown T."/>
            <person name="Elewa A."/>
            <person name="Iarovenko S."/>
            <person name="Subramanian E."/>
            <person name="Araus A.J."/>
            <person name="Petzold A."/>
            <person name="Susuki M."/>
            <person name="Suzuki K.-i.T."/>
            <person name="Hayashi T."/>
            <person name="Toyoda A."/>
            <person name="Oliveira C."/>
            <person name="Osipova E."/>
            <person name="Leigh N.D."/>
            <person name="Simon A."/>
            <person name="Yun M.H."/>
        </authorList>
    </citation>
    <scope>NUCLEOTIDE SEQUENCE</scope>
    <source>
        <strain evidence="1">20211129_DDA</strain>
        <tissue evidence="1">Liver</tissue>
    </source>
</reference>
<comment type="caution">
    <text evidence="1">The sequence shown here is derived from an EMBL/GenBank/DDBJ whole genome shotgun (WGS) entry which is preliminary data.</text>
</comment>
<protein>
    <submittedName>
        <fullName evidence="1">Uncharacterized protein</fullName>
    </submittedName>
</protein>
<dbReference type="Proteomes" id="UP001066276">
    <property type="component" value="Chromosome 3_2"/>
</dbReference>
<dbReference type="EMBL" id="JANPWB010000006">
    <property type="protein sequence ID" value="KAJ1182509.1"/>
    <property type="molecule type" value="Genomic_DNA"/>
</dbReference>
<organism evidence="1 2">
    <name type="scientific">Pleurodeles waltl</name>
    <name type="common">Iberian ribbed newt</name>
    <dbReference type="NCBI Taxonomy" id="8319"/>
    <lineage>
        <taxon>Eukaryota</taxon>
        <taxon>Metazoa</taxon>
        <taxon>Chordata</taxon>
        <taxon>Craniata</taxon>
        <taxon>Vertebrata</taxon>
        <taxon>Euteleostomi</taxon>
        <taxon>Amphibia</taxon>
        <taxon>Batrachia</taxon>
        <taxon>Caudata</taxon>
        <taxon>Salamandroidea</taxon>
        <taxon>Salamandridae</taxon>
        <taxon>Pleurodelinae</taxon>
        <taxon>Pleurodeles</taxon>
    </lineage>
</organism>
<proteinExistence type="predicted"/>
<accession>A0AAV7U0I1</accession>
<evidence type="ECO:0000313" key="1">
    <source>
        <dbReference type="EMBL" id="KAJ1182509.1"/>
    </source>
</evidence>
<gene>
    <name evidence="1" type="ORF">NDU88_007697</name>
</gene>
<name>A0AAV7U0I1_PLEWA</name>
<sequence>MRARRKLAAQKGACINTTRASLLENRTRGQATKRKPLLIIQRVPRCLVTRHTRLTTMSKAVRVNMNACLVARLQDAVLTASMDKFKFGMLQVGYLDRILSGEAARSD</sequence>